<protein>
    <submittedName>
        <fullName evidence="2">Uncharacterized protein</fullName>
    </submittedName>
</protein>
<gene>
    <name evidence="2" type="ORF">TWF106_008993</name>
    <name evidence="1" type="ORF">TWF191_010178</name>
    <name evidence="3" type="ORF">TWF679_005827</name>
</gene>
<dbReference type="Proteomes" id="UP000614610">
    <property type="component" value="Unassembled WGS sequence"/>
</dbReference>
<dbReference type="Proteomes" id="UP000472727">
    <property type="component" value="Unassembled WGS sequence"/>
</dbReference>
<evidence type="ECO:0000313" key="5">
    <source>
        <dbReference type="Proteomes" id="UP000483672"/>
    </source>
</evidence>
<comment type="caution">
    <text evidence="2">The sequence shown here is derived from an EMBL/GenBank/DDBJ whole genome shotgun (WGS) entry which is preliminary data.</text>
</comment>
<dbReference type="EMBL" id="WIPF01000079">
    <property type="protein sequence ID" value="KAF3213138.1"/>
    <property type="molecule type" value="Genomic_DNA"/>
</dbReference>
<dbReference type="EMBL" id="WIWS01000058">
    <property type="protein sequence ID" value="KAF3214635.1"/>
    <property type="molecule type" value="Genomic_DNA"/>
</dbReference>
<dbReference type="OrthoDB" id="5359501at2759"/>
<sequence>MKLPSVIQYAVVSGITLFRLSAARALDNPARLSSRQSTESPFYPRNLEDLTLVRAAYDELGHQIQAKLYKASPECLPMVTDKLEATGSICPARDNILVSLIRETFKQLSIRLPRLRSLIGVAPSNGIAPVSWQEFNDNHSKLDGAITFALREIQKQACLILADTDTKTSDAVYGGIMTPATINGTSITVTSLQDSFVQIDFILENGIDPKSFDQPAQATTEDIFSKLRDTRALFVTLGKINDVQSLTTGAQQCISLLAELAAAALVGGLGGILTGSSGGGLPSLPKLPGFGG</sequence>
<dbReference type="Proteomes" id="UP000483672">
    <property type="component" value="Unassembled WGS sequence"/>
</dbReference>
<evidence type="ECO:0000313" key="2">
    <source>
        <dbReference type="EMBL" id="KAF3214635.1"/>
    </source>
</evidence>
<accession>A0A7C8QIH6</accession>
<dbReference type="EMBL" id="WIWT01000003">
    <property type="protein sequence ID" value="KAF3222347.1"/>
    <property type="molecule type" value="Genomic_DNA"/>
</dbReference>
<name>A0A7C8QIH6_ORBOL</name>
<dbReference type="AlphaFoldDB" id="A0A7C8QIH6"/>
<evidence type="ECO:0000313" key="3">
    <source>
        <dbReference type="EMBL" id="KAF3222347.1"/>
    </source>
</evidence>
<proteinExistence type="predicted"/>
<evidence type="ECO:0000313" key="4">
    <source>
        <dbReference type="Proteomes" id="UP000472727"/>
    </source>
</evidence>
<reference evidence="4 5" key="1">
    <citation type="submission" date="2019-06" db="EMBL/GenBank/DDBJ databases">
        <authorList>
            <person name="Palmer J.M."/>
        </authorList>
    </citation>
    <scope>NUCLEOTIDE SEQUENCE [LARGE SCALE GENOMIC DNA]</scope>
    <source>
        <strain evidence="2 4">TWF106</strain>
        <strain evidence="1 5">TWF191</strain>
        <strain evidence="3">TWF679</strain>
    </source>
</reference>
<organism evidence="2 4">
    <name type="scientific">Orbilia oligospora</name>
    <name type="common">Nematode-trapping fungus</name>
    <name type="synonym">Arthrobotrys oligospora</name>
    <dbReference type="NCBI Taxonomy" id="2813651"/>
    <lineage>
        <taxon>Eukaryota</taxon>
        <taxon>Fungi</taxon>
        <taxon>Dikarya</taxon>
        <taxon>Ascomycota</taxon>
        <taxon>Pezizomycotina</taxon>
        <taxon>Orbiliomycetes</taxon>
        <taxon>Orbiliales</taxon>
        <taxon>Orbiliaceae</taxon>
        <taxon>Orbilia</taxon>
    </lineage>
</organism>
<evidence type="ECO:0000313" key="1">
    <source>
        <dbReference type="EMBL" id="KAF3213138.1"/>
    </source>
</evidence>